<sequence length="1607" mass="182164">MIDNKKNEIIDRIEAEIRDNFSASEAQYISNLTRLYFRDALEEDMVNEPIENLYGTIICLWDFLQLRTGNQPKVRVYNPNFEEHSWQSTHTVIEILTDDMPFLVSSFNMALVRLGHTIHLTAHPVIQVKRNKKGELEEVAETINNGITEALMRFEIDRLSDTNLLDDIKEELLNSLADVKKTVEDWSLMQKKLNEAIAESEKISHLKDKDNHQENLDFLRWVGNNHFTFIGFRAYDLVKEKDETHLKLVDGSGLGTFRDTNDKKVKRDIVLNDDLAGLAVDPDNILILTKSTAISTVHRPVHLDYLGIKRFDKKGEVIGEWRFFGLYSSAAYIARMQDVPLLRKKLAHIIEKANVDPNSHKGKNLKHILNSYPRDEMLHAPVEELYGIIERILAIQERRQLRVFIRKDIYGRFLNALVYVPRDRYNTEIRIKMQDILMNACNGTSAEFNVQFSQMVLARVNFTIQIADPKNSPDVDVDDIQRKMQEAMSSWDDKLLTALQTSNGEEGGNNLYAQYAPYLPAAYHEDFSPNAAVLDIERLNSLAGEGDISTHLYRQVGQSKNHYFFKVYGSGTTLVLSDVLPILECMGLRVLEARPYELDNHEENIKNTWIVEFAISVDADVNLEKNAQRESFQEAFSQVFSRRVENDRFNALVLDASLTWRQVTMLRALTKYLMQLQVPFSVQYMQQTLEKNANIARLLVQLFEQRFDPNQTTKREEKVQKLLEKIEAALDQVANLDEDRILKHYLSVVQAMIRTNFYQPDENGNIKDYVSFKLDPSMIPAVPLPRPKFEIFVYAPWVEGVHMRGGKVARGGLRWSDRMEDFRTEVLGLVKAQMVKNAVIVPTGAKGGFVAKQLKKNASREDIQAEVIRCYTTFISGLLDITDNLVQNKLVPPVCVERYDEDDPYLVVAADKGTATFSDLANSISAKYGFWLGDAFASGGSNGYDHKKMGITARGAWESVKRQFKEIGIDCQTTDFTAVGIGDMAGDVFGNGMLLSKHTKLIAAFNHMHIFIDPTPDLETSFAERERIFKLPRSSWEDYNKELISKGGGIFNRSAKSIPINADIRKALGIEGNMKSMAPTDLINAILKAPVDLLWNGGIGTYVKAESETHADVGDSGNNSLRVDGKELRCKIVGEGGNLGLTQRGRIEFAQNGGLISTDAIDNSAGVDSSDHEVNIKILLNRVVENGDMTEKQRNTLLAEMTDEVGSLVLRHNLGQSHVLSLANSQATERLADHWRLIQSLVREGRLNREIEFLPSDGQIKKRMNKGQGLTRPEISVLLAYSKIKLSEQLVEDGIGEDPDLLTQIHQYFPTQLGKRFDNQMASHPLLQEIIAGHVTNNIGNRMGPTFSTYVQEETSASALNLVRAYMAAEDIFGIPGLWDAINDLDFKVNNGLLNKLLIRIQNLLEHATLWLLRNTRESLSIQKLKDTYKPGVEIIRANMQAILTEPSQQHLTDITMELAAQGIPEDIAHQISSLHYLFYGLDIIRVAANTDKEVLDVAQTYFALEMDLELHWLRHSVSELVASDMWQRRAKAGLGDEVDNSLRTLTQEVIQSSPDIKEQEERLAHWREQNSDNIQHYRTTFGEIKSESDLTLAMITVAIRELRNLI</sequence>
<dbReference type="PANTHER" id="PTHR43403:SF1">
    <property type="entry name" value="NAD-SPECIFIC GLUTAMATE DEHYDROGENASE"/>
    <property type="match status" value="1"/>
</dbReference>
<dbReference type="GO" id="GO:0006538">
    <property type="term" value="P:L-glutamate catabolic process"/>
    <property type="evidence" value="ECO:0007669"/>
    <property type="project" value="InterPro"/>
</dbReference>
<dbReference type="EMBL" id="FLOB01000005">
    <property type="protein sequence ID" value="SBS32435.1"/>
    <property type="molecule type" value="Genomic_DNA"/>
</dbReference>
<feature type="domain" description="NAD-specific glutamate dehydrogenase C-terminal" evidence="3">
    <location>
        <begin position="1267"/>
        <end position="1604"/>
    </location>
</feature>
<feature type="domain" description="NAD-glutamate dehydrogenase ACT3" evidence="6">
    <location>
        <begin position="548"/>
        <end position="623"/>
    </location>
</feature>
<feature type="domain" description="NAD-glutamate dehydrogenase catalytic" evidence="2">
    <location>
        <begin position="725"/>
        <end position="1222"/>
    </location>
</feature>
<dbReference type="OrthoDB" id="9758052at2"/>
<evidence type="ECO:0000259" key="2">
    <source>
        <dbReference type="Pfam" id="PF05088"/>
    </source>
</evidence>
<dbReference type="InterPro" id="IPR036291">
    <property type="entry name" value="NAD(P)-bd_dom_sf"/>
</dbReference>
<reference evidence="7 8" key="1">
    <citation type="submission" date="2016-06" db="EMBL/GenBank/DDBJ databases">
        <authorList>
            <person name="Kjaerup R.B."/>
            <person name="Dalgaard T.S."/>
            <person name="Juul-Madsen H.R."/>
        </authorList>
    </citation>
    <scope>NUCLEOTIDE SEQUENCE [LARGE SCALE GENOMIC DNA]</scope>
    <source>
        <strain evidence="7 8">CECT 8886</strain>
    </source>
</reference>
<dbReference type="InterPro" id="IPR049064">
    <property type="entry name" value="NAD_Glu_DH_ACT3"/>
</dbReference>
<dbReference type="InterPro" id="IPR049062">
    <property type="entry name" value="NAD_Glu_DH_ACT2"/>
</dbReference>
<dbReference type="SUPFAM" id="SSF51735">
    <property type="entry name" value="NAD(P)-binding Rossmann-fold domains"/>
    <property type="match status" value="1"/>
</dbReference>
<evidence type="ECO:0000259" key="4">
    <source>
        <dbReference type="Pfam" id="PF21075"/>
    </source>
</evidence>
<proteinExistence type="predicted"/>
<dbReference type="Pfam" id="PF05088">
    <property type="entry name" value="Bac_GDH_CD"/>
    <property type="match status" value="1"/>
</dbReference>
<dbReference type="RefSeq" id="WP_067016735.1">
    <property type="nucleotide sequence ID" value="NZ_FLOB01000005.1"/>
</dbReference>
<evidence type="ECO:0000313" key="7">
    <source>
        <dbReference type="EMBL" id="SBS32435.1"/>
    </source>
</evidence>
<dbReference type="EC" id="1.4.1.2" evidence="7"/>
<evidence type="ECO:0000313" key="8">
    <source>
        <dbReference type="Proteomes" id="UP000092544"/>
    </source>
</evidence>
<dbReference type="InterPro" id="IPR028971">
    <property type="entry name" value="NAD-GDH_cat"/>
</dbReference>
<dbReference type="PIRSF" id="PIRSF036761">
    <property type="entry name" value="GDH_Mll4104"/>
    <property type="match status" value="1"/>
</dbReference>
<dbReference type="Pfam" id="PF21074">
    <property type="entry name" value="GDH_C"/>
    <property type="match status" value="1"/>
</dbReference>
<dbReference type="GO" id="GO:0004069">
    <property type="term" value="F:L-aspartate:2-oxoglutarate aminotransferase activity"/>
    <property type="evidence" value="ECO:0007669"/>
    <property type="project" value="InterPro"/>
</dbReference>
<dbReference type="Pfam" id="PF21078">
    <property type="entry name" value="GDH_HM3"/>
    <property type="match status" value="1"/>
</dbReference>
<protein>
    <submittedName>
        <fullName evidence="7">NAD-specific glutamate dehydrogenase</fullName>
        <ecNumber evidence="7">1.4.1.2</ecNumber>
    </submittedName>
</protein>
<evidence type="ECO:0000259" key="6">
    <source>
        <dbReference type="Pfam" id="PF21077"/>
    </source>
</evidence>
<dbReference type="PANTHER" id="PTHR43403">
    <property type="entry name" value="NAD-SPECIFIC GLUTAMATE DEHYDROGENASE"/>
    <property type="match status" value="1"/>
</dbReference>
<dbReference type="InterPro" id="IPR024727">
    <property type="entry name" value="NAD_Glu_DH_N_ACT1"/>
</dbReference>
<dbReference type="Pfam" id="PF21077">
    <property type="entry name" value="GDH_ACT3"/>
    <property type="match status" value="1"/>
</dbReference>
<evidence type="ECO:0000259" key="5">
    <source>
        <dbReference type="Pfam" id="PF21076"/>
    </source>
</evidence>
<feature type="domain" description="NAD-glutamate dehydrogenase N-terminal ACT1" evidence="4">
    <location>
        <begin position="33"/>
        <end position="172"/>
    </location>
</feature>
<keyword evidence="1 7" id="KW-0560">Oxidoreductase</keyword>
<evidence type="ECO:0000259" key="3">
    <source>
        <dbReference type="Pfam" id="PF21074"/>
    </source>
</evidence>
<dbReference type="InterPro" id="IPR048381">
    <property type="entry name" value="GDH_C"/>
</dbReference>
<dbReference type="Proteomes" id="UP000092544">
    <property type="component" value="Unassembled WGS sequence"/>
</dbReference>
<dbReference type="SUPFAM" id="SSF53223">
    <property type="entry name" value="Aminoacid dehydrogenase-like, N-terminal domain"/>
    <property type="match status" value="1"/>
</dbReference>
<gene>
    <name evidence="7" type="primary">gdhB</name>
    <name evidence="7" type="ORF">MSP8886_02426</name>
</gene>
<feature type="domain" description="NAD-glutamate dehydrogenase ACT2" evidence="5">
    <location>
        <begin position="402"/>
        <end position="492"/>
    </location>
</feature>
<accession>A0A1A8TJJ6</accession>
<dbReference type="InterPro" id="IPR049059">
    <property type="entry name" value="NAD_Glu_DH_HM1"/>
</dbReference>
<dbReference type="InterPro" id="IPR049058">
    <property type="entry name" value="NAD_Glu_DH_HM2"/>
</dbReference>
<dbReference type="InterPro" id="IPR049056">
    <property type="entry name" value="NAD_Glu_DH_HM3"/>
</dbReference>
<dbReference type="GO" id="GO:0004352">
    <property type="term" value="F:glutamate dehydrogenase (NAD+) activity"/>
    <property type="evidence" value="ECO:0007669"/>
    <property type="project" value="UniProtKB-EC"/>
</dbReference>
<dbReference type="Pfam" id="PF21073">
    <property type="entry name" value="GDH_HM1"/>
    <property type="match status" value="1"/>
</dbReference>
<dbReference type="Pfam" id="PF21079">
    <property type="entry name" value="GDH_HM2"/>
    <property type="match status" value="1"/>
</dbReference>
<dbReference type="STRING" id="1792290.MSP8886_02426"/>
<dbReference type="InterPro" id="IPR007780">
    <property type="entry name" value="NAD_Glu_DH_bac"/>
</dbReference>
<keyword evidence="8" id="KW-1185">Reference proteome</keyword>
<dbReference type="Gene3D" id="3.40.50.720">
    <property type="entry name" value="NAD(P)-binding Rossmann-like Domain"/>
    <property type="match status" value="1"/>
</dbReference>
<dbReference type="Pfam" id="PF21075">
    <property type="entry name" value="GDH_ACT1"/>
    <property type="match status" value="1"/>
</dbReference>
<dbReference type="Pfam" id="PF21076">
    <property type="entry name" value="GDH_ACT2"/>
    <property type="match status" value="1"/>
</dbReference>
<organism evidence="7 8">
    <name type="scientific">Marinomonas spartinae</name>
    <dbReference type="NCBI Taxonomy" id="1792290"/>
    <lineage>
        <taxon>Bacteria</taxon>
        <taxon>Pseudomonadati</taxon>
        <taxon>Pseudomonadota</taxon>
        <taxon>Gammaproteobacteria</taxon>
        <taxon>Oceanospirillales</taxon>
        <taxon>Oceanospirillaceae</taxon>
        <taxon>Marinomonas</taxon>
    </lineage>
</organism>
<name>A0A1A8TJJ6_9GAMM</name>
<evidence type="ECO:0000256" key="1">
    <source>
        <dbReference type="ARBA" id="ARBA00023002"/>
    </source>
</evidence>
<dbReference type="InterPro" id="IPR046346">
    <property type="entry name" value="Aminoacid_DH-like_N_sf"/>
</dbReference>